<evidence type="ECO:0000256" key="2">
    <source>
        <dbReference type="ARBA" id="ARBA00007261"/>
    </source>
</evidence>
<dbReference type="PROSITE" id="PS00143">
    <property type="entry name" value="INSULINASE"/>
    <property type="match status" value="1"/>
</dbReference>
<dbReference type="Pfam" id="PF00675">
    <property type="entry name" value="Peptidase_M16"/>
    <property type="match status" value="1"/>
</dbReference>
<dbReference type="InterPro" id="IPR050361">
    <property type="entry name" value="MPP/UQCRC_Complex"/>
</dbReference>
<dbReference type="GO" id="GO:0004222">
    <property type="term" value="F:metalloendopeptidase activity"/>
    <property type="evidence" value="ECO:0007669"/>
    <property type="project" value="InterPro"/>
</dbReference>
<dbReference type="Proteomes" id="UP000245461">
    <property type="component" value="Unassembled WGS sequence"/>
</dbReference>
<dbReference type="InterPro" id="IPR011765">
    <property type="entry name" value="Pept_M16_N"/>
</dbReference>
<dbReference type="OrthoDB" id="9811314at2"/>
<comment type="cofactor">
    <cofactor evidence="1">
        <name>Zn(2+)</name>
        <dbReference type="ChEBI" id="CHEBI:29105"/>
    </cofactor>
</comment>
<dbReference type="FunFam" id="3.30.830.10:FF:000008">
    <property type="entry name" value="Mitochondrial-processing peptidase subunit beta"/>
    <property type="match status" value="1"/>
</dbReference>
<dbReference type="Gene3D" id="3.30.830.10">
    <property type="entry name" value="Metalloenzyme, LuxS/M16 peptidase-like"/>
    <property type="match status" value="2"/>
</dbReference>
<evidence type="ECO:0000259" key="6">
    <source>
        <dbReference type="Pfam" id="PF05193"/>
    </source>
</evidence>
<protein>
    <submittedName>
        <fullName evidence="7">Peptidase M16</fullName>
    </submittedName>
</protein>
<dbReference type="EMBL" id="QGLE01000007">
    <property type="protein sequence ID" value="PWR21485.1"/>
    <property type="molecule type" value="Genomic_DNA"/>
</dbReference>
<dbReference type="AlphaFoldDB" id="A0A317E8N8"/>
<dbReference type="InterPro" id="IPR011249">
    <property type="entry name" value="Metalloenz_LuxS/M16"/>
</dbReference>
<keyword evidence="3" id="KW-0378">Hydrolase</keyword>
<dbReference type="RefSeq" id="WP_109906727.1">
    <property type="nucleotide sequence ID" value="NZ_QGLE01000007.1"/>
</dbReference>
<feature type="domain" description="Peptidase M16 C-terminal" evidence="6">
    <location>
        <begin position="167"/>
        <end position="338"/>
    </location>
</feature>
<dbReference type="SUPFAM" id="SSF63411">
    <property type="entry name" value="LuxS/MPP-like metallohydrolase"/>
    <property type="match status" value="2"/>
</dbReference>
<evidence type="ECO:0000313" key="8">
    <source>
        <dbReference type="Proteomes" id="UP000245461"/>
    </source>
</evidence>
<evidence type="ECO:0000259" key="5">
    <source>
        <dbReference type="Pfam" id="PF00675"/>
    </source>
</evidence>
<keyword evidence="8" id="KW-1185">Reference proteome</keyword>
<dbReference type="GO" id="GO:0006508">
    <property type="term" value="P:proteolysis"/>
    <property type="evidence" value="ECO:0007669"/>
    <property type="project" value="InterPro"/>
</dbReference>
<evidence type="ECO:0000256" key="1">
    <source>
        <dbReference type="ARBA" id="ARBA00001947"/>
    </source>
</evidence>
<feature type="domain" description="Peptidase M16 N-terminal" evidence="5">
    <location>
        <begin position="24"/>
        <end position="159"/>
    </location>
</feature>
<dbReference type="InterPro" id="IPR007863">
    <property type="entry name" value="Peptidase_M16_C"/>
</dbReference>
<comment type="similarity">
    <text evidence="2 4">Belongs to the peptidase M16 family.</text>
</comment>
<proteinExistence type="inferred from homology"/>
<sequence length="418" mass="45005">MKVETSTLDNGLGVLTVPMPELGSAALGVWVDVGARHETEALNGVSHMLEHMAFKGTERRTARQIAEEIEAVGGILNAFTSREQTAYYARVLRDDVELGADILADILTASTFAPDELERERQVIIQEIGQAQDTPDDLIFDMLQEATYPGQALGRPILGSAENVARLTRDEIAGYMADHYRAPAMAVVAAGAVSHEQIRALAEKHFAKLGPRGNAKAEPARFVAGDWRDDRDLEQVHLAMSFAGVSYDDPDYFTAQVYATVLGGGMSSRLFQEIREVRGLAYSVFAYAGSNTDSGTIGIYAGTSEEDAGDLVPVIADEMAKLVTDADEAEVARARAQLRAGYLMGLESPSSVIETIGRQWLNHSRIMSTDEVLEKLARVDAAAVRRFAERTVKGKPAVAALGPHGGIEPAASIAARFG</sequence>
<dbReference type="InterPro" id="IPR001431">
    <property type="entry name" value="Pept_M16_Zn_BS"/>
</dbReference>
<evidence type="ECO:0000256" key="3">
    <source>
        <dbReference type="ARBA" id="ARBA00023049"/>
    </source>
</evidence>
<name>A0A317E8N8_9PROT</name>
<keyword evidence="3" id="KW-0482">Metalloprotease</keyword>
<gene>
    <name evidence="7" type="ORF">DKG74_13740</name>
</gene>
<accession>A0A317E8N8</accession>
<dbReference type="Pfam" id="PF05193">
    <property type="entry name" value="Peptidase_M16_C"/>
    <property type="match status" value="1"/>
</dbReference>
<dbReference type="GO" id="GO:0046872">
    <property type="term" value="F:metal ion binding"/>
    <property type="evidence" value="ECO:0007669"/>
    <property type="project" value="InterPro"/>
</dbReference>
<comment type="caution">
    <text evidence="7">The sequence shown here is derived from an EMBL/GenBank/DDBJ whole genome shotgun (WGS) entry which is preliminary data.</text>
</comment>
<evidence type="ECO:0000256" key="4">
    <source>
        <dbReference type="RuleBase" id="RU004447"/>
    </source>
</evidence>
<organism evidence="7 8">
    <name type="scientific">Zavarzinia aquatilis</name>
    <dbReference type="NCBI Taxonomy" id="2211142"/>
    <lineage>
        <taxon>Bacteria</taxon>
        <taxon>Pseudomonadati</taxon>
        <taxon>Pseudomonadota</taxon>
        <taxon>Alphaproteobacteria</taxon>
        <taxon>Rhodospirillales</taxon>
        <taxon>Zavarziniaceae</taxon>
        <taxon>Zavarzinia</taxon>
    </lineage>
</organism>
<evidence type="ECO:0000313" key="7">
    <source>
        <dbReference type="EMBL" id="PWR21485.1"/>
    </source>
</evidence>
<keyword evidence="3" id="KW-0645">Protease</keyword>
<dbReference type="PANTHER" id="PTHR11851:SF49">
    <property type="entry name" value="MITOCHONDRIAL-PROCESSING PEPTIDASE SUBUNIT ALPHA"/>
    <property type="match status" value="1"/>
</dbReference>
<dbReference type="PANTHER" id="PTHR11851">
    <property type="entry name" value="METALLOPROTEASE"/>
    <property type="match status" value="1"/>
</dbReference>
<reference evidence="7 8" key="1">
    <citation type="submission" date="2018-05" db="EMBL/GenBank/DDBJ databases">
        <title>Zavarzinia sp. HR-AS.</title>
        <authorList>
            <person name="Lee Y."/>
            <person name="Jeon C.O."/>
        </authorList>
    </citation>
    <scope>NUCLEOTIDE SEQUENCE [LARGE SCALE GENOMIC DNA]</scope>
    <source>
        <strain evidence="7 8">HR-AS</strain>
    </source>
</reference>